<evidence type="ECO:0000256" key="1">
    <source>
        <dbReference type="SAM" id="MobiDB-lite"/>
    </source>
</evidence>
<keyword evidence="3" id="KW-1185">Reference proteome</keyword>
<gene>
    <name evidence="2" type="ORF">BS47DRAFT_1201700</name>
</gene>
<dbReference type="EMBL" id="MU129005">
    <property type="protein sequence ID" value="KAF9511101.1"/>
    <property type="molecule type" value="Genomic_DNA"/>
</dbReference>
<proteinExistence type="predicted"/>
<feature type="region of interest" description="Disordered" evidence="1">
    <location>
        <begin position="58"/>
        <end position="81"/>
    </location>
</feature>
<evidence type="ECO:0000313" key="3">
    <source>
        <dbReference type="Proteomes" id="UP000886523"/>
    </source>
</evidence>
<name>A0A9P6DQH5_9AGAM</name>
<dbReference type="PANTHER" id="PTHR33129:SF1">
    <property type="entry name" value="ATP-BINDING PROTEIN"/>
    <property type="match status" value="1"/>
</dbReference>
<comment type="caution">
    <text evidence="2">The sequence shown here is derived from an EMBL/GenBank/DDBJ whole genome shotgun (WGS) entry which is preliminary data.</text>
</comment>
<evidence type="ECO:0000313" key="2">
    <source>
        <dbReference type="EMBL" id="KAF9511101.1"/>
    </source>
</evidence>
<dbReference type="OrthoDB" id="2340858at2759"/>
<dbReference type="Proteomes" id="UP000886523">
    <property type="component" value="Unassembled WGS sequence"/>
</dbReference>
<reference evidence="2" key="1">
    <citation type="journal article" date="2020" name="Nat. Commun.">
        <title>Large-scale genome sequencing of mycorrhizal fungi provides insights into the early evolution of symbiotic traits.</title>
        <authorList>
            <person name="Miyauchi S."/>
            <person name="Kiss E."/>
            <person name="Kuo A."/>
            <person name="Drula E."/>
            <person name="Kohler A."/>
            <person name="Sanchez-Garcia M."/>
            <person name="Morin E."/>
            <person name="Andreopoulos B."/>
            <person name="Barry K.W."/>
            <person name="Bonito G."/>
            <person name="Buee M."/>
            <person name="Carver A."/>
            <person name="Chen C."/>
            <person name="Cichocki N."/>
            <person name="Clum A."/>
            <person name="Culley D."/>
            <person name="Crous P.W."/>
            <person name="Fauchery L."/>
            <person name="Girlanda M."/>
            <person name="Hayes R.D."/>
            <person name="Keri Z."/>
            <person name="LaButti K."/>
            <person name="Lipzen A."/>
            <person name="Lombard V."/>
            <person name="Magnuson J."/>
            <person name="Maillard F."/>
            <person name="Murat C."/>
            <person name="Nolan M."/>
            <person name="Ohm R.A."/>
            <person name="Pangilinan J."/>
            <person name="Pereira M.F."/>
            <person name="Perotto S."/>
            <person name="Peter M."/>
            <person name="Pfister S."/>
            <person name="Riley R."/>
            <person name="Sitrit Y."/>
            <person name="Stielow J.B."/>
            <person name="Szollosi G."/>
            <person name="Zifcakova L."/>
            <person name="Stursova M."/>
            <person name="Spatafora J.W."/>
            <person name="Tedersoo L."/>
            <person name="Vaario L.M."/>
            <person name="Yamada A."/>
            <person name="Yan M."/>
            <person name="Wang P."/>
            <person name="Xu J."/>
            <person name="Bruns T."/>
            <person name="Baldrian P."/>
            <person name="Vilgalys R."/>
            <person name="Dunand C."/>
            <person name="Henrissat B."/>
            <person name="Grigoriev I.V."/>
            <person name="Hibbett D."/>
            <person name="Nagy L.G."/>
            <person name="Martin F.M."/>
        </authorList>
    </citation>
    <scope>NUCLEOTIDE SEQUENCE</scope>
    <source>
        <strain evidence="2">UP504</strain>
    </source>
</reference>
<dbReference type="InterPro" id="IPR052980">
    <property type="entry name" value="Crinkler_effector"/>
</dbReference>
<sequence length="330" mass="36855">MANEEAPNRAPHTTPNLLFTSNTRAIESTFSGVASAQSQKKYILANISIVKHLKAALGSPSTKKRDSASIEDSGAVMSSDLDSEGIAPHPFHSSIWCPLDDVQAEFYRDYVLLHTLFWEKPLRLEARPTKMSNWRLPPTPNKSGEPEEHGGEVDDISILRIPPAMFPAIRGELMLREVYQTLFEKLKERSGIAPRSGMTITGQPGIGKSLFLIYGLACRLSQGKPTVFYDSCDKKILLYNAHGVFTRSQTYINVSEHELPLGTWALINSTPPASVPSFLISKNSPFYIVLATSPNHAQDETWMFDRLMPTYYMTLWSWKEIRAGNCTESS</sequence>
<dbReference type="PANTHER" id="PTHR33129">
    <property type="entry name" value="PROTEIN KINASE DOMAIN-CONTAINING PROTEIN-RELATED"/>
    <property type="match status" value="1"/>
</dbReference>
<dbReference type="AlphaFoldDB" id="A0A9P6DQH5"/>
<organism evidence="2 3">
    <name type="scientific">Hydnum rufescens UP504</name>
    <dbReference type="NCBI Taxonomy" id="1448309"/>
    <lineage>
        <taxon>Eukaryota</taxon>
        <taxon>Fungi</taxon>
        <taxon>Dikarya</taxon>
        <taxon>Basidiomycota</taxon>
        <taxon>Agaricomycotina</taxon>
        <taxon>Agaricomycetes</taxon>
        <taxon>Cantharellales</taxon>
        <taxon>Hydnaceae</taxon>
        <taxon>Hydnum</taxon>
    </lineage>
</organism>
<accession>A0A9P6DQH5</accession>
<protein>
    <submittedName>
        <fullName evidence="2">Uncharacterized protein</fullName>
    </submittedName>
</protein>